<keyword evidence="2 5" id="KW-0378">Hydrolase</keyword>
<dbReference type="FunFam" id="3.40.50.1820:FF:000065">
    <property type="entry name" value="Phospholipase A1-II 3"/>
    <property type="match status" value="1"/>
</dbReference>
<evidence type="ECO:0000256" key="3">
    <source>
        <dbReference type="ARBA" id="ARBA00022963"/>
    </source>
</evidence>
<comment type="similarity">
    <text evidence="1 5">Belongs to the AB hydrolase superfamily. Lipase family.</text>
</comment>
<evidence type="ECO:0000256" key="4">
    <source>
        <dbReference type="ARBA" id="ARBA00023098"/>
    </source>
</evidence>
<dbReference type="EMBL" id="PDCK01000045">
    <property type="protein sequence ID" value="PRQ18230.1"/>
    <property type="molecule type" value="Genomic_DNA"/>
</dbReference>
<dbReference type="OrthoDB" id="1141698at2759"/>
<evidence type="ECO:0000313" key="8">
    <source>
        <dbReference type="Proteomes" id="UP000238479"/>
    </source>
</evidence>
<dbReference type="CDD" id="cd00519">
    <property type="entry name" value="Lipase_3"/>
    <property type="match status" value="1"/>
</dbReference>
<evidence type="ECO:0000256" key="1">
    <source>
        <dbReference type="ARBA" id="ARBA00010701"/>
    </source>
</evidence>
<evidence type="ECO:0000259" key="6">
    <source>
        <dbReference type="Pfam" id="PF01764"/>
    </source>
</evidence>
<dbReference type="GO" id="GO:0016042">
    <property type="term" value="P:lipid catabolic process"/>
    <property type="evidence" value="ECO:0007669"/>
    <property type="project" value="UniProtKB-UniRule"/>
</dbReference>
<dbReference type="EC" id="3.1.1.-" evidence="5"/>
<dbReference type="GO" id="GO:0008970">
    <property type="term" value="F:phospholipase A1 activity"/>
    <property type="evidence" value="ECO:0007669"/>
    <property type="project" value="UniProtKB-UniRule"/>
</dbReference>
<dbReference type="OMA" id="WFCPGES"/>
<dbReference type="InterPro" id="IPR002921">
    <property type="entry name" value="Fungal_lipase-type"/>
</dbReference>
<comment type="function">
    <text evidence="5">Acylhydrolase that catalyzes the hydrolysis of phospholipids at the sn-1 position.</text>
</comment>
<keyword evidence="3 5" id="KW-0442">Lipid degradation</keyword>
<organism evidence="7 8">
    <name type="scientific">Rosa chinensis</name>
    <name type="common">China rose</name>
    <dbReference type="NCBI Taxonomy" id="74649"/>
    <lineage>
        <taxon>Eukaryota</taxon>
        <taxon>Viridiplantae</taxon>
        <taxon>Streptophyta</taxon>
        <taxon>Embryophyta</taxon>
        <taxon>Tracheophyta</taxon>
        <taxon>Spermatophyta</taxon>
        <taxon>Magnoliopsida</taxon>
        <taxon>eudicotyledons</taxon>
        <taxon>Gunneridae</taxon>
        <taxon>Pentapetalae</taxon>
        <taxon>rosids</taxon>
        <taxon>fabids</taxon>
        <taxon>Rosales</taxon>
        <taxon>Rosaceae</taxon>
        <taxon>Rosoideae</taxon>
        <taxon>Rosoideae incertae sedis</taxon>
        <taxon>Rosa</taxon>
    </lineage>
</organism>
<dbReference type="Gramene" id="PRQ18230">
    <property type="protein sequence ID" value="PRQ18230"/>
    <property type="gene ID" value="RchiOBHm_Chr7g0203651"/>
</dbReference>
<gene>
    <name evidence="7" type="ORF">RchiOBHm_Chr7g0203651</name>
</gene>
<dbReference type="AlphaFoldDB" id="A0A2P6P8H3"/>
<dbReference type="Proteomes" id="UP000238479">
    <property type="component" value="Chromosome 7"/>
</dbReference>
<keyword evidence="8" id="KW-1185">Reference proteome</keyword>
<comment type="caution">
    <text evidence="7">The sequence shown here is derived from an EMBL/GenBank/DDBJ whole genome shotgun (WGS) entry which is preliminary data.</text>
</comment>
<dbReference type="Pfam" id="PF01764">
    <property type="entry name" value="Lipase_3"/>
    <property type="match status" value="1"/>
</dbReference>
<accession>A0A2P6P8H3</accession>
<name>A0A2P6P8H3_ROSCH</name>
<evidence type="ECO:0000256" key="5">
    <source>
        <dbReference type="RuleBase" id="RU367093"/>
    </source>
</evidence>
<reference evidence="7 8" key="1">
    <citation type="journal article" date="2018" name="Nat. Genet.">
        <title>The Rosa genome provides new insights in the design of modern roses.</title>
        <authorList>
            <person name="Bendahmane M."/>
        </authorList>
    </citation>
    <scope>NUCLEOTIDE SEQUENCE [LARGE SCALE GENOMIC DNA]</scope>
    <source>
        <strain evidence="8">cv. Old Blush</strain>
    </source>
</reference>
<dbReference type="Gene3D" id="3.40.50.1820">
    <property type="entry name" value="alpha/beta hydrolase"/>
    <property type="match status" value="1"/>
</dbReference>
<protein>
    <recommendedName>
        <fullName evidence="5">Phospholipase A1</fullName>
        <ecNumber evidence="5">3.1.1.-</ecNumber>
    </recommendedName>
</protein>
<dbReference type="PANTHER" id="PTHR31828:SF20">
    <property type="entry name" value="PHOSPHOLIPASE A1"/>
    <property type="match status" value="1"/>
</dbReference>
<evidence type="ECO:0000256" key="2">
    <source>
        <dbReference type="ARBA" id="ARBA00022801"/>
    </source>
</evidence>
<dbReference type="InterPro" id="IPR029058">
    <property type="entry name" value="AB_hydrolase_fold"/>
</dbReference>
<keyword evidence="4 5" id="KW-0443">Lipid metabolism</keyword>
<sequence length="390" mass="43565">MAGGIATRWRVLSGEDEWEGLLDPLDIDLRHYVIHYGERAGAVAVVNEPKSKNYRLPRYLKEHLFSKVGLQSGNPYKYVVKEYLYAAIHLPLSIGKSNFLGFVAVTTDEGAKVLGRRDVLISWRGTQLVHEWLVDDDIALVSASDILGSNNGLDPLVHQGWLSYYTNKDIFSPHNQLRSCRDQVLAALKSVLEEYKDEEISITVTGHSMGAAMATLNATDIVCNGHNKPTDQSDKQIPVTAIVFASPRLGDEGFEKVFSGLENLHVLRVTNDQDIVPKLPYLDGKYVHVGKELRIDSLKSPYLKVIPESDKAGRLGSLHDVEVYLHGVAGTQGIENNDFKLEVNRDLALVNKYIDLLKDEHKVVGSWWTEKNKSMIQMDDGSWVLDDGES</sequence>
<feature type="domain" description="Fungal lipase-type" evidence="6">
    <location>
        <begin position="121"/>
        <end position="282"/>
    </location>
</feature>
<dbReference type="PANTHER" id="PTHR31828">
    <property type="entry name" value="PHOSPHOLIPASE A1-IIGAMMA"/>
    <property type="match status" value="1"/>
</dbReference>
<proteinExistence type="inferred from homology"/>
<dbReference type="GO" id="GO:0005737">
    <property type="term" value="C:cytoplasm"/>
    <property type="evidence" value="ECO:0007669"/>
    <property type="project" value="UniProtKB-ARBA"/>
</dbReference>
<dbReference type="InterPro" id="IPR033556">
    <property type="entry name" value="PLA"/>
</dbReference>
<evidence type="ECO:0000313" key="7">
    <source>
        <dbReference type="EMBL" id="PRQ18230.1"/>
    </source>
</evidence>
<dbReference type="SUPFAM" id="SSF53474">
    <property type="entry name" value="alpha/beta-Hydrolases"/>
    <property type="match status" value="1"/>
</dbReference>